<dbReference type="GeneID" id="67183711"/>
<dbReference type="InterPro" id="IPR050216">
    <property type="entry name" value="LRR_domain-containing"/>
</dbReference>
<keyword evidence="5" id="KW-1185">Reference proteome</keyword>
<evidence type="ECO:0000313" key="5">
    <source>
        <dbReference type="Proteomes" id="UP000006683"/>
    </source>
</evidence>
<proteinExistence type="predicted"/>
<dbReference type="eggNOG" id="COG4886">
    <property type="taxonomic scope" value="Bacteria"/>
</dbReference>
<dbReference type="Proteomes" id="UP000006683">
    <property type="component" value="Chromosome"/>
</dbReference>
<evidence type="ECO:0000256" key="2">
    <source>
        <dbReference type="ARBA" id="ARBA00022737"/>
    </source>
</evidence>
<evidence type="ECO:0000256" key="1">
    <source>
        <dbReference type="ARBA" id="ARBA00022614"/>
    </source>
</evidence>
<feature type="domain" description="BRCT" evidence="3">
    <location>
        <begin position="554"/>
        <end position="596"/>
    </location>
</feature>
<dbReference type="RefSeq" id="WP_013347006.1">
    <property type="nucleotide sequence ID" value="NC_014541.1"/>
</dbReference>
<accession>E1SN42</accession>
<keyword evidence="2" id="KW-0677">Repeat</keyword>
<evidence type="ECO:0000313" key="4">
    <source>
        <dbReference type="EMBL" id="ADN77700.1"/>
    </source>
</evidence>
<sequence>MSYESLCHYDLPLDGEVIEDADILTYKLKDNHPEWAALGHRYPNLTHYCLSDREDSACRPPEPEMYKHFPKLTHLSLGQLPLTSDDIDPASMAKITSIDGVVVRDADTFAKLTALPALTELKLRFHGHEADLCAAEGSQLKSLSIEISAAERLSIDLTHARQLQKCHLSDFNYFGRREGVDMALGPVQMPRSIKEFDLTTEGKVALSGPLLQAGTKAGQIRMQSRQLTLAPGALGEAAHIDLLHLNSRDGSPIPDDLLDGIEAMDSLWLWLHGTRANLTALIGNRPQLRSLHMYECSLAEFVGPVSLPAMTRAEFDGTPLSQLGWLTDCPKLSKLVLNRPGPLGDGALLGRITTQELVLSDIKEAALPLPLRQNTDLETLQIRLPEMPTLGDLSAMTGLRHLRIGGNDHNGRNYVVPNLDDVLTLPNLESVRLDLPQDQEEATGAEALACLPHHVFCMVDLFNRGSRGEQLSKQLSIIKNAELTEEQKRRYWRVLLDTPKIKDLPTDDGVLDAPFHMAMLEGKHTPLKSLAHNWLQRTSQASIKARPLDETAVLFICGKSGFKAAELKEKAAELGFTLSKTLNDNVSHVVLGGNPKNTSAIDPNQHLIIDDSALKQWFDAAQPRFLQQSGSEGMVETVLEMLASPDHNSHKVAVSMLEQGGVTEPMLMPLFLALKTTSDKAMRKTIQGLLAGLGSADFQLAVNDRVYFEDDLRGVDWEGHPTGEGPMMKKLKTLPKRWDRALVIDFAKAYFDRYGEGLLWVLTQKEECPQRRAIIDGLVEGETLNWHKGCGMARVLEGADEERLENCHRSPDIYMQHCFDLGSPKTRLPEALPRDTRITELAMHNCYLDSLPANIEHYTDVTRLNLRFNHIETLSPKLAKLTELEELDLSYNHFYEFPKVLMKLKKLKRLDLRRASPPQYRGGYDTDEGYEPLRAPEAFRKAFPQCEILEDE</sequence>
<organism evidence="4 5">
    <name type="scientific">Ferrimonas balearica (strain DSM 9799 / CCM 4581 / KCTC 23876 / PAT)</name>
    <dbReference type="NCBI Taxonomy" id="550540"/>
    <lineage>
        <taxon>Bacteria</taxon>
        <taxon>Pseudomonadati</taxon>
        <taxon>Pseudomonadota</taxon>
        <taxon>Gammaproteobacteria</taxon>
        <taxon>Alteromonadales</taxon>
        <taxon>Ferrimonadaceae</taxon>
        <taxon>Ferrimonas</taxon>
    </lineage>
</organism>
<gene>
    <name evidence="4" type="ordered locus">Fbal_3503</name>
</gene>
<keyword evidence="1" id="KW-0433">Leucine-rich repeat</keyword>
<dbReference type="HOGENOM" id="CLU_333962_0_0_6"/>
<dbReference type="Pfam" id="PF13855">
    <property type="entry name" value="LRR_8"/>
    <property type="match status" value="1"/>
</dbReference>
<dbReference type="AlphaFoldDB" id="E1SN42"/>
<protein>
    <recommendedName>
        <fullName evidence="3">BRCT domain-containing protein</fullName>
    </recommendedName>
</protein>
<dbReference type="KEGG" id="fbl:Fbal_3503"/>
<dbReference type="GO" id="GO:0005737">
    <property type="term" value="C:cytoplasm"/>
    <property type="evidence" value="ECO:0007669"/>
    <property type="project" value="TreeGrafter"/>
</dbReference>
<dbReference type="EMBL" id="CP002209">
    <property type="protein sequence ID" value="ADN77700.1"/>
    <property type="molecule type" value="Genomic_DNA"/>
</dbReference>
<dbReference type="SUPFAM" id="SSF52058">
    <property type="entry name" value="L domain-like"/>
    <property type="match status" value="2"/>
</dbReference>
<name>E1SN42_FERBD</name>
<dbReference type="InterPro" id="IPR032675">
    <property type="entry name" value="LRR_dom_sf"/>
</dbReference>
<dbReference type="Pfam" id="PF00533">
    <property type="entry name" value="BRCT"/>
    <property type="match status" value="1"/>
</dbReference>
<dbReference type="OrthoDB" id="5846212at2"/>
<evidence type="ECO:0000259" key="3">
    <source>
        <dbReference type="Pfam" id="PF00533"/>
    </source>
</evidence>
<dbReference type="Gene3D" id="3.80.10.10">
    <property type="entry name" value="Ribonuclease Inhibitor"/>
    <property type="match status" value="2"/>
</dbReference>
<reference evidence="4 5" key="1">
    <citation type="journal article" date="2010" name="Stand. Genomic Sci.">
        <title>Complete genome sequence of Ferrimonas balearica type strain (PAT).</title>
        <authorList>
            <person name="Nolan M."/>
            <person name="Sikorski J."/>
            <person name="Davenport K."/>
            <person name="Lucas S."/>
            <person name="Glavina Del Rio T."/>
            <person name="Tice H."/>
            <person name="Cheng J."/>
            <person name="Goodwin L."/>
            <person name="Pitluck S."/>
            <person name="Liolios K."/>
            <person name="Ivanova N."/>
            <person name="Mavromatis K."/>
            <person name="Ovchinnikova G."/>
            <person name="Pati A."/>
            <person name="Chen A."/>
            <person name="Palaniappan K."/>
            <person name="Land M."/>
            <person name="Hauser L."/>
            <person name="Chang Y."/>
            <person name="Jeffries C."/>
            <person name="Tapia R."/>
            <person name="Brettin T."/>
            <person name="Detter J."/>
            <person name="Han C."/>
            <person name="Yasawong M."/>
            <person name="Rohde M."/>
            <person name="Tindall B."/>
            <person name="Goker M."/>
            <person name="Woyke T."/>
            <person name="Bristow J."/>
            <person name="Eisen J."/>
            <person name="Markowitz V."/>
            <person name="Hugenholtz P."/>
            <person name="Kyrpides N."/>
            <person name="Klenk H."/>
            <person name="Lapidus A."/>
        </authorList>
    </citation>
    <scope>NUCLEOTIDE SEQUENCE [LARGE SCALE GENOMIC DNA]</scope>
    <source>
        <strain evidence="5">DSM 9799 / CCM 4581 / KCTC 23876 / PAT</strain>
    </source>
</reference>
<dbReference type="STRING" id="550540.Fbal_3503"/>
<dbReference type="PANTHER" id="PTHR48051">
    <property type="match status" value="1"/>
</dbReference>
<dbReference type="PANTHER" id="PTHR48051:SF1">
    <property type="entry name" value="RAS SUPPRESSOR PROTEIN 1"/>
    <property type="match status" value="1"/>
</dbReference>
<dbReference type="InterPro" id="IPR001357">
    <property type="entry name" value="BRCT_dom"/>
</dbReference>
<dbReference type="InterPro" id="IPR001611">
    <property type="entry name" value="Leu-rich_rpt"/>
</dbReference>